<keyword evidence="12" id="KW-1185">Reference proteome</keyword>
<dbReference type="InterPro" id="IPR036187">
    <property type="entry name" value="DNA_mismatch_repair_MutS_sf"/>
</dbReference>
<keyword evidence="7" id="KW-0694">RNA-binding</keyword>
<dbReference type="AlphaFoldDB" id="A0A1E5KY78"/>
<dbReference type="STRING" id="762845.BCR26_11800"/>
<dbReference type="NCBIfam" id="TIGR01069">
    <property type="entry name" value="mutS2"/>
    <property type="match status" value="1"/>
</dbReference>
<dbReference type="PANTHER" id="PTHR48466:SF2">
    <property type="entry name" value="OS10G0509000 PROTEIN"/>
    <property type="match status" value="1"/>
</dbReference>
<keyword evidence="8" id="KW-0238">DNA-binding</keyword>
<name>A0A1E5KY78_9ENTE</name>
<feature type="coiled-coil region" evidence="9">
    <location>
        <begin position="143"/>
        <end position="170"/>
    </location>
</feature>
<evidence type="ECO:0000256" key="2">
    <source>
        <dbReference type="ARBA" id="ARBA00022730"/>
    </source>
</evidence>
<keyword evidence="3" id="KW-0547">Nucleotide-binding</keyword>
<evidence type="ECO:0000256" key="6">
    <source>
        <dbReference type="ARBA" id="ARBA00022840"/>
    </source>
</evidence>
<evidence type="ECO:0000313" key="11">
    <source>
        <dbReference type="EMBL" id="OEH82805.1"/>
    </source>
</evidence>
<protein>
    <submittedName>
        <fullName evidence="11">Mannonate oxidoreductase</fullName>
    </submittedName>
</protein>
<dbReference type="Gene3D" id="3.40.50.300">
    <property type="entry name" value="P-loop containing nucleotide triphosphate hydrolases"/>
    <property type="match status" value="1"/>
</dbReference>
<dbReference type="SUPFAM" id="SSF52540">
    <property type="entry name" value="P-loop containing nucleoside triphosphate hydrolases"/>
    <property type="match status" value="1"/>
</dbReference>
<dbReference type="RefSeq" id="WP_069698248.1">
    <property type="nucleotide sequence ID" value="NZ_JAGGMA010000025.1"/>
</dbReference>
<dbReference type="GO" id="GO:0005524">
    <property type="term" value="F:ATP binding"/>
    <property type="evidence" value="ECO:0007669"/>
    <property type="project" value="UniProtKB-KW"/>
</dbReference>
<evidence type="ECO:0000256" key="8">
    <source>
        <dbReference type="ARBA" id="ARBA00023125"/>
    </source>
</evidence>
<dbReference type="InterPro" id="IPR045076">
    <property type="entry name" value="MutS"/>
</dbReference>
<evidence type="ECO:0000256" key="4">
    <source>
        <dbReference type="ARBA" id="ARBA00022759"/>
    </source>
</evidence>
<dbReference type="OrthoDB" id="9808166at2"/>
<keyword evidence="4" id="KW-0255">Endonuclease</keyword>
<dbReference type="SUPFAM" id="SSF48334">
    <property type="entry name" value="DNA repair protein MutS, domain III"/>
    <property type="match status" value="1"/>
</dbReference>
<dbReference type="GO" id="GO:0045910">
    <property type="term" value="P:negative regulation of DNA recombination"/>
    <property type="evidence" value="ECO:0007669"/>
    <property type="project" value="InterPro"/>
</dbReference>
<evidence type="ECO:0000256" key="5">
    <source>
        <dbReference type="ARBA" id="ARBA00022801"/>
    </source>
</evidence>
<dbReference type="InterPro" id="IPR007696">
    <property type="entry name" value="DNA_mismatch_repair_MutS_core"/>
</dbReference>
<dbReference type="PROSITE" id="PS00486">
    <property type="entry name" value="DNA_MISMATCH_REPAIR_2"/>
    <property type="match status" value="1"/>
</dbReference>
<dbReference type="GO" id="GO:0006298">
    <property type="term" value="P:mismatch repair"/>
    <property type="evidence" value="ECO:0007669"/>
    <property type="project" value="InterPro"/>
</dbReference>
<dbReference type="InterPro" id="IPR005747">
    <property type="entry name" value="MutS2"/>
</dbReference>
<dbReference type="PANTHER" id="PTHR48466">
    <property type="entry name" value="OS10G0509000 PROTEIN-RELATED"/>
    <property type="match status" value="1"/>
</dbReference>
<dbReference type="GO" id="GO:0019843">
    <property type="term" value="F:rRNA binding"/>
    <property type="evidence" value="ECO:0007669"/>
    <property type="project" value="UniProtKB-KW"/>
</dbReference>
<sequence length="636" mass="72345">MNTDTIEKTQFHLIKEKLIQYAISSSAKESIRKMQPSIHLEVVRKRLKETAEAKNLLNSNQHVPFMGLVTIDYLTKQVEKGILMEPKELIDYADFLRSNRLIQQFMKKNEFLVPLLSKYGESLQIFPEIEDEIYRVIGNGQVKTEASKSLKKIRNSINDCEKEIEDKLNKFLRSSQNKEKIQESFIVKKKERYTVPIKASYKNQISGTIVEISATGATAYIEPAALTKINDKLYQLKMEEMTEVYQILAMLNGLIAEKMVAIQSNMEVISQFDVIFAKGKYSREINGMEPLINKQGIIDLKGVKHPLLGEQAVPLTLSLGKDYRGLTITGPNAGGKTVVLKTVALVTLQTMLGLQIIAEKGTNIAIFDQIFVDIGDQQSIENALSTFSGHMQNIAQILAETKKNSLILLDEIGSGTEPNEGAALAIAIMEAFYQKGSILITTTHYGEIKKFSQEHEDFTTAAMAFDSATLTPKYQLILGQTGESNAFWIADKMKLNQNVLEKARDYLATKEYSTEKVVFSQPKKQEETVLKWVDFEKGDQVLWTEKQKIALVYETILGSDQVIIYVEKEFVEVSRKRLQMKMKATELYPANYDLGSLFESHKVRKERRDIDRGSKKAHKKLYKEMIERQRLEKKSK</sequence>
<evidence type="ECO:0000256" key="9">
    <source>
        <dbReference type="SAM" id="Coils"/>
    </source>
</evidence>
<reference evidence="11 12" key="1">
    <citation type="submission" date="2016-09" db="EMBL/GenBank/DDBJ databases">
        <authorList>
            <person name="Capua I."/>
            <person name="De Benedictis P."/>
            <person name="Joannis T."/>
            <person name="Lombin L.H."/>
            <person name="Cattoli G."/>
        </authorList>
    </citation>
    <scope>NUCLEOTIDE SEQUENCE [LARGE SCALE GENOMIC DNA]</scope>
    <source>
        <strain evidence="11 12">LMG 25899</strain>
    </source>
</reference>
<dbReference type="SMART" id="SM00533">
    <property type="entry name" value="MUTSd"/>
    <property type="match status" value="1"/>
</dbReference>
<dbReference type="Proteomes" id="UP000095256">
    <property type="component" value="Unassembled WGS sequence"/>
</dbReference>
<accession>A0A1E5KY78</accession>
<dbReference type="InterPro" id="IPR027417">
    <property type="entry name" value="P-loop_NTPase"/>
</dbReference>
<dbReference type="GO" id="GO:0140664">
    <property type="term" value="F:ATP-dependent DNA damage sensor activity"/>
    <property type="evidence" value="ECO:0007669"/>
    <property type="project" value="InterPro"/>
</dbReference>
<dbReference type="InterPro" id="IPR000432">
    <property type="entry name" value="DNA_mismatch_repair_MutS_C"/>
</dbReference>
<dbReference type="EMBL" id="MIEK01000015">
    <property type="protein sequence ID" value="OEH82805.1"/>
    <property type="molecule type" value="Genomic_DNA"/>
</dbReference>
<keyword evidence="5" id="KW-0378">Hydrolase</keyword>
<evidence type="ECO:0000313" key="12">
    <source>
        <dbReference type="Proteomes" id="UP000095256"/>
    </source>
</evidence>
<dbReference type="GO" id="GO:0016887">
    <property type="term" value="F:ATP hydrolysis activity"/>
    <property type="evidence" value="ECO:0007669"/>
    <property type="project" value="InterPro"/>
</dbReference>
<proteinExistence type="predicted"/>
<feature type="domain" description="DNA mismatch repair proteins mutS family" evidence="10">
    <location>
        <begin position="405"/>
        <end position="421"/>
    </location>
</feature>
<dbReference type="Pfam" id="PF00488">
    <property type="entry name" value="MutS_V"/>
    <property type="match status" value="1"/>
</dbReference>
<dbReference type="PIRSF" id="PIRSF005814">
    <property type="entry name" value="MutS_YshD"/>
    <property type="match status" value="1"/>
</dbReference>
<evidence type="ECO:0000256" key="3">
    <source>
        <dbReference type="ARBA" id="ARBA00022741"/>
    </source>
</evidence>
<organism evidence="11 12">
    <name type="scientific">Enterococcus rivorum</name>
    <dbReference type="NCBI Taxonomy" id="762845"/>
    <lineage>
        <taxon>Bacteria</taxon>
        <taxon>Bacillati</taxon>
        <taxon>Bacillota</taxon>
        <taxon>Bacilli</taxon>
        <taxon>Lactobacillales</taxon>
        <taxon>Enterococcaceae</taxon>
        <taxon>Enterococcus</taxon>
    </lineage>
</organism>
<keyword evidence="1" id="KW-0540">Nuclease</keyword>
<comment type="caution">
    <text evidence="11">The sequence shown here is derived from an EMBL/GenBank/DDBJ whole genome shotgun (WGS) entry which is preliminary data.</text>
</comment>
<keyword evidence="2" id="KW-0699">rRNA-binding</keyword>
<keyword evidence="6" id="KW-0067">ATP-binding</keyword>
<dbReference type="GO" id="GO:0004519">
    <property type="term" value="F:endonuclease activity"/>
    <property type="evidence" value="ECO:0007669"/>
    <property type="project" value="UniProtKB-KW"/>
</dbReference>
<dbReference type="FunFam" id="3.40.50.300:FF:000830">
    <property type="entry name" value="Endonuclease MutS2"/>
    <property type="match status" value="1"/>
</dbReference>
<evidence type="ECO:0000256" key="7">
    <source>
        <dbReference type="ARBA" id="ARBA00022884"/>
    </source>
</evidence>
<keyword evidence="9" id="KW-0175">Coiled coil</keyword>
<dbReference type="SMART" id="SM00534">
    <property type="entry name" value="MUTSac"/>
    <property type="match status" value="1"/>
</dbReference>
<gene>
    <name evidence="11" type="ORF">BCR26_11800</name>
</gene>
<dbReference type="GO" id="GO:0030983">
    <property type="term" value="F:mismatched DNA binding"/>
    <property type="evidence" value="ECO:0007669"/>
    <property type="project" value="InterPro"/>
</dbReference>
<evidence type="ECO:0000256" key="1">
    <source>
        <dbReference type="ARBA" id="ARBA00022722"/>
    </source>
</evidence>
<evidence type="ECO:0000259" key="10">
    <source>
        <dbReference type="PROSITE" id="PS00486"/>
    </source>
</evidence>